<dbReference type="PANTHER" id="PTHR15263:SF1">
    <property type="entry name" value="NF-KAPPA-B INHIBITOR-LIKE PROTEIN 1"/>
    <property type="match status" value="1"/>
</dbReference>
<dbReference type="InterPro" id="IPR038753">
    <property type="entry name" value="NFKBIL1"/>
</dbReference>
<gene>
    <name evidence="10" type="ORF">KP79_PYT03574</name>
</gene>
<feature type="compositionally biased region" description="Basic and acidic residues" evidence="9">
    <location>
        <begin position="224"/>
        <end position="251"/>
    </location>
</feature>
<dbReference type="AlphaFoldDB" id="A0A210QR82"/>
<evidence type="ECO:0000313" key="11">
    <source>
        <dbReference type="Proteomes" id="UP000242188"/>
    </source>
</evidence>
<evidence type="ECO:0000256" key="7">
    <source>
        <dbReference type="ARBA" id="ARBA00030621"/>
    </source>
</evidence>
<name>A0A210QR82_MIZYE</name>
<keyword evidence="5" id="KW-0040">ANK repeat</keyword>
<dbReference type="EMBL" id="NEDP02002312">
    <property type="protein sequence ID" value="OWF51223.1"/>
    <property type="molecule type" value="Genomic_DNA"/>
</dbReference>
<protein>
    <recommendedName>
        <fullName evidence="2">NF-kappa-B inhibitor-like protein 1</fullName>
    </recommendedName>
    <alternativeName>
        <fullName evidence="7">Inhibitor of kappa B-like protein</fullName>
    </alternativeName>
    <alternativeName>
        <fullName evidence="8">Nuclear factor of kappa light polypeptide gene enhancer in B-cells inhibitor-like 1</fullName>
    </alternativeName>
</protein>
<evidence type="ECO:0000256" key="3">
    <source>
        <dbReference type="ARBA" id="ARBA00022553"/>
    </source>
</evidence>
<dbReference type="Gene3D" id="1.25.40.20">
    <property type="entry name" value="Ankyrin repeat-containing domain"/>
    <property type="match status" value="1"/>
</dbReference>
<keyword evidence="6" id="KW-0539">Nucleus</keyword>
<proteinExistence type="predicted"/>
<evidence type="ECO:0000313" key="10">
    <source>
        <dbReference type="EMBL" id="OWF51223.1"/>
    </source>
</evidence>
<keyword evidence="4" id="KW-0677">Repeat</keyword>
<dbReference type="InterPro" id="IPR036770">
    <property type="entry name" value="Ankyrin_rpt-contain_sf"/>
</dbReference>
<reference evidence="10 11" key="1">
    <citation type="journal article" date="2017" name="Nat. Ecol. Evol.">
        <title>Scallop genome provides insights into evolution of bilaterian karyotype and development.</title>
        <authorList>
            <person name="Wang S."/>
            <person name="Zhang J."/>
            <person name="Jiao W."/>
            <person name="Li J."/>
            <person name="Xun X."/>
            <person name="Sun Y."/>
            <person name="Guo X."/>
            <person name="Huan P."/>
            <person name="Dong B."/>
            <person name="Zhang L."/>
            <person name="Hu X."/>
            <person name="Sun X."/>
            <person name="Wang J."/>
            <person name="Zhao C."/>
            <person name="Wang Y."/>
            <person name="Wang D."/>
            <person name="Huang X."/>
            <person name="Wang R."/>
            <person name="Lv J."/>
            <person name="Li Y."/>
            <person name="Zhang Z."/>
            <person name="Liu B."/>
            <person name="Lu W."/>
            <person name="Hui Y."/>
            <person name="Liang J."/>
            <person name="Zhou Z."/>
            <person name="Hou R."/>
            <person name="Li X."/>
            <person name="Liu Y."/>
            <person name="Li H."/>
            <person name="Ning X."/>
            <person name="Lin Y."/>
            <person name="Zhao L."/>
            <person name="Xing Q."/>
            <person name="Dou J."/>
            <person name="Li Y."/>
            <person name="Mao J."/>
            <person name="Guo H."/>
            <person name="Dou H."/>
            <person name="Li T."/>
            <person name="Mu C."/>
            <person name="Jiang W."/>
            <person name="Fu Q."/>
            <person name="Fu X."/>
            <person name="Miao Y."/>
            <person name="Liu J."/>
            <person name="Yu Q."/>
            <person name="Li R."/>
            <person name="Liao H."/>
            <person name="Li X."/>
            <person name="Kong Y."/>
            <person name="Jiang Z."/>
            <person name="Chourrout D."/>
            <person name="Li R."/>
            <person name="Bao Z."/>
        </authorList>
    </citation>
    <scope>NUCLEOTIDE SEQUENCE [LARGE SCALE GENOMIC DNA]</scope>
    <source>
        <strain evidence="10 11">PY_sf001</strain>
    </source>
</reference>
<keyword evidence="11" id="KW-1185">Reference proteome</keyword>
<evidence type="ECO:0000256" key="9">
    <source>
        <dbReference type="SAM" id="MobiDB-lite"/>
    </source>
</evidence>
<dbReference type="GO" id="GO:0005634">
    <property type="term" value="C:nucleus"/>
    <property type="evidence" value="ECO:0007669"/>
    <property type="project" value="UniProtKB-SubCell"/>
</dbReference>
<evidence type="ECO:0000256" key="5">
    <source>
        <dbReference type="ARBA" id="ARBA00023043"/>
    </source>
</evidence>
<accession>A0A210QR82</accession>
<comment type="subcellular location">
    <subcellularLocation>
        <location evidence="1">Nucleus</location>
    </subcellularLocation>
</comment>
<organism evidence="10 11">
    <name type="scientific">Mizuhopecten yessoensis</name>
    <name type="common">Japanese scallop</name>
    <name type="synonym">Patinopecten yessoensis</name>
    <dbReference type="NCBI Taxonomy" id="6573"/>
    <lineage>
        <taxon>Eukaryota</taxon>
        <taxon>Metazoa</taxon>
        <taxon>Spiralia</taxon>
        <taxon>Lophotrochozoa</taxon>
        <taxon>Mollusca</taxon>
        <taxon>Bivalvia</taxon>
        <taxon>Autobranchia</taxon>
        <taxon>Pteriomorphia</taxon>
        <taxon>Pectinida</taxon>
        <taxon>Pectinoidea</taxon>
        <taxon>Pectinidae</taxon>
        <taxon>Mizuhopecten</taxon>
    </lineage>
</organism>
<evidence type="ECO:0000256" key="6">
    <source>
        <dbReference type="ARBA" id="ARBA00023242"/>
    </source>
</evidence>
<evidence type="ECO:0000256" key="1">
    <source>
        <dbReference type="ARBA" id="ARBA00004123"/>
    </source>
</evidence>
<evidence type="ECO:0000256" key="8">
    <source>
        <dbReference type="ARBA" id="ARBA00030802"/>
    </source>
</evidence>
<keyword evidence="3" id="KW-0597">Phosphoprotein</keyword>
<evidence type="ECO:0000256" key="2">
    <source>
        <dbReference type="ARBA" id="ARBA00014259"/>
    </source>
</evidence>
<dbReference type="PANTHER" id="PTHR15263">
    <property type="entry name" value="I-KAPPA-B-LIKE PROTEIN IKBL"/>
    <property type="match status" value="1"/>
</dbReference>
<dbReference type="GO" id="GO:0043124">
    <property type="term" value="P:negative regulation of canonical NF-kappaB signal transduction"/>
    <property type="evidence" value="ECO:0007669"/>
    <property type="project" value="InterPro"/>
</dbReference>
<dbReference type="Proteomes" id="UP000242188">
    <property type="component" value="Unassembled WGS sequence"/>
</dbReference>
<dbReference type="SUPFAM" id="SSF48403">
    <property type="entry name" value="Ankyrin repeat"/>
    <property type="match status" value="1"/>
</dbReference>
<sequence length="368" mass="43953">MGKQKCSHCQVYKLKRYTKEDRPARMRSYVAKHNIDLTTVELSKRRNLLHYCSKYGLGGVCRYLLEVGVNPYSTDEDGNTPVHLALRRGLKEASTNVHTIYNELILPQLEKCPFLTEEVDDYGTSCRDLLDRLLEKQQRQKSSGQEFQTWYETPETVDCSSPSEQEWQQKIFQEYHYECEQEGVKIKVSEYFEGDFNEETYDEWCERMAREVHNKRKYSNTGQRSKEEPKNKKTSAEDDLEKAREKMKQKYDDEQRRIKELRVRRKKQDYEENIKSLLSSKDVTPLGFNDIPWPFESEVTDISKRLFCDISPSDKETYRKYLREQQIRWHPDKFLQKLGHRIKEEEKDCILERVKEISQELNKLFDSS</sequence>
<dbReference type="InterPro" id="IPR002110">
    <property type="entry name" value="Ankyrin_rpt"/>
</dbReference>
<dbReference type="OrthoDB" id="412109at2759"/>
<dbReference type="Pfam" id="PF13637">
    <property type="entry name" value="Ank_4"/>
    <property type="match status" value="1"/>
</dbReference>
<comment type="caution">
    <text evidence="10">The sequence shown here is derived from an EMBL/GenBank/DDBJ whole genome shotgun (WGS) entry which is preliminary data.</text>
</comment>
<feature type="region of interest" description="Disordered" evidence="9">
    <location>
        <begin position="216"/>
        <end position="251"/>
    </location>
</feature>
<evidence type="ECO:0000256" key="4">
    <source>
        <dbReference type="ARBA" id="ARBA00022737"/>
    </source>
</evidence>